<evidence type="ECO:0000313" key="3">
    <source>
        <dbReference type="EMBL" id="GAA3027956.1"/>
    </source>
</evidence>
<gene>
    <name evidence="3" type="ORF">GCM10010528_07180</name>
</gene>
<organism evidence="3 4">
    <name type="scientific">Gordonia defluvii</name>
    <dbReference type="NCBI Taxonomy" id="283718"/>
    <lineage>
        <taxon>Bacteria</taxon>
        <taxon>Bacillati</taxon>
        <taxon>Actinomycetota</taxon>
        <taxon>Actinomycetes</taxon>
        <taxon>Mycobacteriales</taxon>
        <taxon>Gordoniaceae</taxon>
        <taxon>Gordonia</taxon>
    </lineage>
</organism>
<feature type="signal peptide" evidence="2">
    <location>
        <begin position="1"/>
        <end position="24"/>
    </location>
</feature>
<name>A0ABP6L2N5_9ACTN</name>
<reference evidence="4" key="1">
    <citation type="journal article" date="2019" name="Int. J. Syst. Evol. Microbiol.">
        <title>The Global Catalogue of Microorganisms (GCM) 10K type strain sequencing project: providing services to taxonomists for standard genome sequencing and annotation.</title>
        <authorList>
            <consortium name="The Broad Institute Genomics Platform"/>
            <consortium name="The Broad Institute Genome Sequencing Center for Infectious Disease"/>
            <person name="Wu L."/>
            <person name="Ma J."/>
        </authorList>
    </citation>
    <scope>NUCLEOTIDE SEQUENCE [LARGE SCALE GENOMIC DNA]</scope>
    <source>
        <strain evidence="4">JCM 14234</strain>
    </source>
</reference>
<accession>A0ABP6L2N5</accession>
<dbReference type="RefSeq" id="WP_290712988.1">
    <property type="nucleotide sequence ID" value="NZ_BAAAVS010000012.1"/>
</dbReference>
<comment type="caution">
    <text evidence="3">The sequence shown here is derived from an EMBL/GenBank/DDBJ whole genome shotgun (WGS) entry which is preliminary data.</text>
</comment>
<proteinExistence type="predicted"/>
<feature type="region of interest" description="Disordered" evidence="1">
    <location>
        <begin position="24"/>
        <end position="52"/>
    </location>
</feature>
<protein>
    <recommendedName>
        <fullName evidence="5">Lipoprotein</fullName>
    </recommendedName>
</protein>
<evidence type="ECO:0000256" key="1">
    <source>
        <dbReference type="SAM" id="MobiDB-lite"/>
    </source>
</evidence>
<feature type="chain" id="PRO_5047318926" description="Lipoprotein" evidence="2">
    <location>
        <begin position="25"/>
        <end position="211"/>
    </location>
</feature>
<evidence type="ECO:0008006" key="5">
    <source>
        <dbReference type="Google" id="ProtNLM"/>
    </source>
</evidence>
<sequence length="211" mass="21907">MHRVSRTLTAIVLTAVGAATSACAGTDPDNPGPEVPTSASIAVPADTSTRTPPGQRFAFGATALLPATTFHPGQLAAYTVTGLRRAGRLPDSLTKDGTGFFLYLTVMSLADKPSPAPDVIGFAGSPDGRTAALTVRSTAEVPTCVTRTPPRLMKRGESYATCLITVVAKDQEAKAAIYWANTANDPALDFKSHPIVWTADPTPSSSPAPSR</sequence>
<evidence type="ECO:0000256" key="2">
    <source>
        <dbReference type="SAM" id="SignalP"/>
    </source>
</evidence>
<keyword evidence="2" id="KW-0732">Signal</keyword>
<evidence type="ECO:0000313" key="4">
    <source>
        <dbReference type="Proteomes" id="UP001501035"/>
    </source>
</evidence>
<dbReference type="Proteomes" id="UP001501035">
    <property type="component" value="Unassembled WGS sequence"/>
</dbReference>
<dbReference type="PROSITE" id="PS51257">
    <property type="entry name" value="PROKAR_LIPOPROTEIN"/>
    <property type="match status" value="1"/>
</dbReference>
<keyword evidence="4" id="KW-1185">Reference proteome</keyword>
<dbReference type="EMBL" id="BAAAVS010000012">
    <property type="protein sequence ID" value="GAA3027956.1"/>
    <property type="molecule type" value="Genomic_DNA"/>
</dbReference>